<dbReference type="InterPro" id="IPR008969">
    <property type="entry name" value="CarboxyPept-like_regulatory"/>
</dbReference>
<dbReference type="SUPFAM" id="SSF56935">
    <property type="entry name" value="Porins"/>
    <property type="match status" value="1"/>
</dbReference>
<evidence type="ECO:0000256" key="10">
    <source>
        <dbReference type="PROSITE-ProRule" id="PRU01360"/>
    </source>
</evidence>
<proteinExistence type="inferred from homology"/>
<keyword evidence="6 11" id="KW-0798">TonB box</keyword>
<feature type="domain" description="TonB-dependent receptor-like beta-barrel" evidence="13">
    <location>
        <begin position="333"/>
        <end position="819"/>
    </location>
</feature>
<dbReference type="Proteomes" id="UP001596405">
    <property type="component" value="Unassembled WGS sequence"/>
</dbReference>
<keyword evidence="7 10" id="KW-0472">Membrane</keyword>
<evidence type="ECO:0000256" key="2">
    <source>
        <dbReference type="ARBA" id="ARBA00022448"/>
    </source>
</evidence>
<dbReference type="EMBL" id="JBHSYQ010000003">
    <property type="protein sequence ID" value="MFC6997434.1"/>
    <property type="molecule type" value="Genomic_DNA"/>
</dbReference>
<feature type="domain" description="TonB-dependent receptor plug" evidence="14">
    <location>
        <begin position="120"/>
        <end position="199"/>
    </location>
</feature>
<evidence type="ECO:0000259" key="13">
    <source>
        <dbReference type="Pfam" id="PF00593"/>
    </source>
</evidence>
<dbReference type="InterPro" id="IPR010917">
    <property type="entry name" value="TonB_rcpt_CS"/>
</dbReference>
<dbReference type="Pfam" id="PF07715">
    <property type="entry name" value="Plug"/>
    <property type="match status" value="1"/>
</dbReference>
<organism evidence="15 16">
    <name type="scientific">Rufibacter roseus</name>
    <dbReference type="NCBI Taxonomy" id="1567108"/>
    <lineage>
        <taxon>Bacteria</taxon>
        <taxon>Pseudomonadati</taxon>
        <taxon>Bacteroidota</taxon>
        <taxon>Cytophagia</taxon>
        <taxon>Cytophagales</taxon>
        <taxon>Hymenobacteraceae</taxon>
        <taxon>Rufibacter</taxon>
    </lineage>
</organism>
<keyword evidence="8 15" id="KW-0675">Receptor</keyword>
<gene>
    <name evidence="15" type="ORF">ACFQHR_07350</name>
</gene>
<evidence type="ECO:0000256" key="5">
    <source>
        <dbReference type="ARBA" id="ARBA00022729"/>
    </source>
</evidence>
<evidence type="ECO:0000259" key="14">
    <source>
        <dbReference type="Pfam" id="PF07715"/>
    </source>
</evidence>
<evidence type="ECO:0000256" key="3">
    <source>
        <dbReference type="ARBA" id="ARBA00022452"/>
    </source>
</evidence>
<evidence type="ECO:0000256" key="1">
    <source>
        <dbReference type="ARBA" id="ARBA00004571"/>
    </source>
</evidence>
<dbReference type="InterPro" id="IPR012910">
    <property type="entry name" value="Plug_dom"/>
</dbReference>
<keyword evidence="9 10" id="KW-0998">Cell outer membrane</keyword>
<keyword evidence="5 12" id="KW-0732">Signal</keyword>
<dbReference type="RefSeq" id="WP_066615783.1">
    <property type="nucleotide sequence ID" value="NZ_JBHSYQ010000003.1"/>
</dbReference>
<keyword evidence="16" id="KW-1185">Reference proteome</keyword>
<dbReference type="PANTHER" id="PTHR30069:SF29">
    <property type="entry name" value="HEMOGLOBIN AND HEMOGLOBIN-HAPTOGLOBIN-BINDING PROTEIN 1-RELATED"/>
    <property type="match status" value="1"/>
</dbReference>
<comment type="caution">
    <text evidence="15">The sequence shown here is derived from an EMBL/GenBank/DDBJ whole genome shotgun (WGS) entry which is preliminary data.</text>
</comment>
<dbReference type="InterPro" id="IPR039426">
    <property type="entry name" value="TonB-dep_rcpt-like"/>
</dbReference>
<comment type="subcellular location">
    <subcellularLocation>
        <location evidence="1 10">Cell outer membrane</location>
        <topology evidence="1 10">Multi-pass membrane protein</topology>
    </subcellularLocation>
</comment>
<dbReference type="Pfam" id="PF13715">
    <property type="entry name" value="CarbopepD_reg_2"/>
    <property type="match status" value="1"/>
</dbReference>
<evidence type="ECO:0000256" key="12">
    <source>
        <dbReference type="SAM" id="SignalP"/>
    </source>
</evidence>
<dbReference type="Gene3D" id="2.170.130.10">
    <property type="entry name" value="TonB-dependent receptor, plug domain"/>
    <property type="match status" value="1"/>
</dbReference>
<dbReference type="InterPro" id="IPR037066">
    <property type="entry name" value="Plug_dom_sf"/>
</dbReference>
<keyword evidence="3 10" id="KW-1134">Transmembrane beta strand</keyword>
<dbReference type="PROSITE" id="PS01156">
    <property type="entry name" value="TONB_DEPENDENT_REC_2"/>
    <property type="match status" value="1"/>
</dbReference>
<evidence type="ECO:0000256" key="9">
    <source>
        <dbReference type="ARBA" id="ARBA00023237"/>
    </source>
</evidence>
<comment type="similarity">
    <text evidence="10 11">Belongs to the TonB-dependent receptor family.</text>
</comment>
<reference evidence="16" key="1">
    <citation type="journal article" date="2019" name="Int. J. Syst. Evol. Microbiol.">
        <title>The Global Catalogue of Microorganisms (GCM) 10K type strain sequencing project: providing services to taxonomists for standard genome sequencing and annotation.</title>
        <authorList>
            <consortium name="The Broad Institute Genomics Platform"/>
            <consortium name="The Broad Institute Genome Sequencing Center for Infectious Disease"/>
            <person name="Wu L."/>
            <person name="Ma J."/>
        </authorList>
    </citation>
    <scope>NUCLEOTIDE SEQUENCE [LARGE SCALE GENOMIC DNA]</scope>
    <source>
        <strain evidence="16">CGMCC 4.7393</strain>
    </source>
</reference>
<evidence type="ECO:0000256" key="4">
    <source>
        <dbReference type="ARBA" id="ARBA00022692"/>
    </source>
</evidence>
<dbReference type="Gene3D" id="2.40.170.20">
    <property type="entry name" value="TonB-dependent receptor, beta-barrel domain"/>
    <property type="match status" value="1"/>
</dbReference>
<accession>A0ABW2DM69</accession>
<dbReference type="InterPro" id="IPR036942">
    <property type="entry name" value="Beta-barrel_TonB_sf"/>
</dbReference>
<evidence type="ECO:0000256" key="8">
    <source>
        <dbReference type="ARBA" id="ARBA00023170"/>
    </source>
</evidence>
<dbReference type="Pfam" id="PF00593">
    <property type="entry name" value="TonB_dep_Rec_b-barrel"/>
    <property type="match status" value="1"/>
</dbReference>
<dbReference type="InterPro" id="IPR000531">
    <property type="entry name" value="Beta-barrel_TonB"/>
</dbReference>
<dbReference type="Gene3D" id="2.60.40.1120">
    <property type="entry name" value="Carboxypeptidase-like, regulatory domain"/>
    <property type="match status" value="1"/>
</dbReference>
<dbReference type="SUPFAM" id="SSF49464">
    <property type="entry name" value="Carboxypeptidase regulatory domain-like"/>
    <property type="match status" value="1"/>
</dbReference>
<feature type="signal peptide" evidence="12">
    <location>
        <begin position="1"/>
        <end position="25"/>
    </location>
</feature>
<evidence type="ECO:0000256" key="6">
    <source>
        <dbReference type="ARBA" id="ARBA00023077"/>
    </source>
</evidence>
<keyword evidence="2 10" id="KW-0813">Transport</keyword>
<keyword evidence="4 10" id="KW-0812">Transmembrane</keyword>
<protein>
    <submittedName>
        <fullName evidence="15">TonB-dependent receptor</fullName>
    </submittedName>
</protein>
<evidence type="ECO:0000256" key="7">
    <source>
        <dbReference type="ARBA" id="ARBA00023136"/>
    </source>
</evidence>
<name>A0ABW2DM69_9BACT</name>
<dbReference type="PANTHER" id="PTHR30069">
    <property type="entry name" value="TONB-DEPENDENT OUTER MEMBRANE RECEPTOR"/>
    <property type="match status" value="1"/>
</dbReference>
<evidence type="ECO:0000256" key="11">
    <source>
        <dbReference type="RuleBase" id="RU003357"/>
    </source>
</evidence>
<evidence type="ECO:0000313" key="16">
    <source>
        <dbReference type="Proteomes" id="UP001596405"/>
    </source>
</evidence>
<evidence type="ECO:0000313" key="15">
    <source>
        <dbReference type="EMBL" id="MFC6997434.1"/>
    </source>
</evidence>
<dbReference type="PROSITE" id="PS52016">
    <property type="entry name" value="TONB_DEPENDENT_REC_3"/>
    <property type="match status" value="1"/>
</dbReference>
<sequence length="862" mass="94528">MKNFLQRKLYYIVALMLLVSSSALAQRTVRGKVIDAVTQEALPGATVTVKGGSEAVATGVDGTFGIDVNAENPTLVVNYIGYNQKEVAVSGSNAGTIRLQATENSISEVVITGASYAIDRQTPVAMSTITSDVIIEKVSQQEFPELLKSTPGVYATRGTGGGYGDARINMRGFQSANIAVLINGIPVNDMESGRVFWSNWAGLTDVTRSMQTQRGLGASKVAVPSIGGTINILTRTTDAKQGGFISQSIGNNNFNKTAFSLSSGLTENGWAFSIAGSRNTGDGWFEGLAYEAYTYFFNISKIINEKHTLSLTGFGAPQEHGSRFEREGIQYYRNAPQGRRFNPNWGILNGENKTISGNFYHKPQVSLNHYWTIDETSSVSTALYGSIGRGGNEFPNNANLFLGTRTGGRYSPVDINALVDMNVASPDGNAVAYLQSNRNDHIWTGVLSTYQKRVGDNLELLGGLDLRYYRGIHYNSVRNLLGAEYVLDRYTGGRGDINNPLNMARTGDKIQFDWDGIVNWGGGFLQAEYKTGPLAAFVSLAASNTSYQRVDRFRYLADDPNRTSEKVNFFGYQTKGGANYNLTENHNVFANVGYFTKAPFFTTVFPGRDFSANQNVPNADAENEKILSYELGYGYRSSVFNANVNLYRTTWKDRTLSRNFTGQDGNPVFVNLLGVNALHQGVEVDFRYEPIRRVTLTGMLSVGDWTWLNNVNEVVVESSNLSSEQIIGPFNIAGLKVGDAPQTTAALGLDFRFIEDFKIGVDYNYYANFSSDFNPINLPSNRASATWKVPNYSLLDLNAVFKFKFAGLNASLIGNVNNVFDTEYISDALGNFDRETGVSTAGNASVYYGIGRTWSTTLRINF</sequence>
<feature type="chain" id="PRO_5045889595" evidence="12">
    <location>
        <begin position="26"/>
        <end position="862"/>
    </location>
</feature>